<dbReference type="RefSeq" id="WP_200806759.1">
    <property type="nucleotide sequence ID" value="NZ_FUYC01000002.1"/>
</dbReference>
<dbReference type="GO" id="GO:0005886">
    <property type="term" value="C:plasma membrane"/>
    <property type="evidence" value="ECO:0007669"/>
    <property type="project" value="UniProtKB-SubCell"/>
</dbReference>
<keyword evidence="4 6" id="KW-1133">Transmembrane helix</keyword>
<evidence type="ECO:0000256" key="4">
    <source>
        <dbReference type="ARBA" id="ARBA00022989"/>
    </source>
</evidence>
<evidence type="ECO:0000313" key="8">
    <source>
        <dbReference type="EMBL" id="SKA73605.1"/>
    </source>
</evidence>
<feature type="transmembrane region" description="Helical" evidence="6">
    <location>
        <begin position="44"/>
        <end position="63"/>
    </location>
</feature>
<protein>
    <submittedName>
        <fullName evidence="8">Predicted arabinose efflux permease, MFS family</fullName>
    </submittedName>
</protein>
<evidence type="ECO:0000313" key="9">
    <source>
        <dbReference type="Proteomes" id="UP000190027"/>
    </source>
</evidence>
<feature type="transmembrane region" description="Helical" evidence="6">
    <location>
        <begin position="209"/>
        <end position="231"/>
    </location>
</feature>
<sequence>MRKLYLDTNLQIVFGVTLMAIVSVSSIVPVLPDMVRHIHGLGPANVGLVITAFTLPGVLMAPVTGILGDRLGRKAVLVPSLFVFGIFGMACFFARDLSTLLLLRFLQGLGAGPLGMINLTIIGDLYADRERLAAMGYNGSVLASGTAAFPAVGGMLALLGWNWPFLLPALALPLGVLVVLRLRTPEPKSSQGFGEYLRQAAHGMRRTRVLALFAVTLLTFIVLYGPIITYLPLLLDHWFQTPAPRIGIIVSFASLVTATASWKLGHLAARFQPRTLMGTAFGFYILSMLGVPFMPGEWWMILPVLGFGLAQGLNVPTLMATLSGLAPDNQRAAYMAANGMVLRLSQTLAPILMGAVYAGFGIKAVFWTGALCGLAMFLLLPFLKEDA</sequence>
<dbReference type="InterPro" id="IPR036259">
    <property type="entry name" value="MFS_trans_sf"/>
</dbReference>
<feature type="transmembrane region" description="Helical" evidence="6">
    <location>
        <begin position="364"/>
        <end position="383"/>
    </location>
</feature>
<feature type="transmembrane region" description="Helical" evidence="6">
    <location>
        <begin position="334"/>
        <end position="358"/>
    </location>
</feature>
<feature type="transmembrane region" description="Helical" evidence="6">
    <location>
        <begin position="101"/>
        <end position="127"/>
    </location>
</feature>
<keyword evidence="2" id="KW-1003">Cell membrane</keyword>
<dbReference type="Pfam" id="PF07690">
    <property type="entry name" value="MFS_1"/>
    <property type="match status" value="1"/>
</dbReference>
<feature type="transmembrane region" description="Helical" evidence="6">
    <location>
        <begin position="165"/>
        <end position="182"/>
    </location>
</feature>
<dbReference type="InterPro" id="IPR011701">
    <property type="entry name" value="MFS"/>
</dbReference>
<evidence type="ECO:0000256" key="3">
    <source>
        <dbReference type="ARBA" id="ARBA00022692"/>
    </source>
</evidence>
<dbReference type="STRING" id="1121449.SAMN02745704_00498"/>
<organism evidence="8 9">
    <name type="scientific">Paucidesulfovibrio gracilis DSM 16080</name>
    <dbReference type="NCBI Taxonomy" id="1121449"/>
    <lineage>
        <taxon>Bacteria</taxon>
        <taxon>Pseudomonadati</taxon>
        <taxon>Thermodesulfobacteriota</taxon>
        <taxon>Desulfovibrionia</taxon>
        <taxon>Desulfovibrionales</taxon>
        <taxon>Desulfovibrionaceae</taxon>
        <taxon>Paucidesulfovibrio</taxon>
    </lineage>
</organism>
<dbReference type="PRINTS" id="PR01035">
    <property type="entry name" value="TCRTETA"/>
</dbReference>
<keyword evidence="3 6" id="KW-0812">Transmembrane</keyword>
<evidence type="ECO:0000256" key="5">
    <source>
        <dbReference type="ARBA" id="ARBA00023136"/>
    </source>
</evidence>
<dbReference type="CDD" id="cd17474">
    <property type="entry name" value="MFS_YfmO_like"/>
    <property type="match status" value="1"/>
</dbReference>
<dbReference type="PANTHER" id="PTHR43124">
    <property type="entry name" value="PURINE EFFLUX PUMP PBUE"/>
    <property type="match status" value="1"/>
</dbReference>
<proteinExistence type="predicted"/>
<feature type="transmembrane region" description="Helical" evidence="6">
    <location>
        <begin position="139"/>
        <end position="159"/>
    </location>
</feature>
<dbReference type="Gene3D" id="1.20.1250.20">
    <property type="entry name" value="MFS general substrate transporter like domains"/>
    <property type="match status" value="1"/>
</dbReference>
<name>A0A1T4W9D9_9BACT</name>
<gene>
    <name evidence="8" type="ORF">SAMN02745704_00498</name>
</gene>
<keyword evidence="5 6" id="KW-0472">Membrane</keyword>
<evidence type="ECO:0000256" key="6">
    <source>
        <dbReference type="SAM" id="Phobius"/>
    </source>
</evidence>
<feature type="transmembrane region" description="Helical" evidence="6">
    <location>
        <begin position="75"/>
        <end position="95"/>
    </location>
</feature>
<evidence type="ECO:0000259" key="7">
    <source>
        <dbReference type="PROSITE" id="PS50850"/>
    </source>
</evidence>
<dbReference type="SUPFAM" id="SSF103473">
    <property type="entry name" value="MFS general substrate transporter"/>
    <property type="match status" value="1"/>
</dbReference>
<dbReference type="GO" id="GO:0022857">
    <property type="term" value="F:transmembrane transporter activity"/>
    <property type="evidence" value="ECO:0007669"/>
    <property type="project" value="InterPro"/>
</dbReference>
<dbReference type="PROSITE" id="PS50850">
    <property type="entry name" value="MFS"/>
    <property type="match status" value="1"/>
</dbReference>
<feature type="transmembrane region" description="Helical" evidence="6">
    <location>
        <begin position="12"/>
        <end position="32"/>
    </location>
</feature>
<feature type="transmembrane region" description="Helical" evidence="6">
    <location>
        <begin position="243"/>
        <end position="264"/>
    </location>
</feature>
<dbReference type="AlphaFoldDB" id="A0A1T4W9D9"/>
<evidence type="ECO:0000256" key="1">
    <source>
        <dbReference type="ARBA" id="ARBA00004651"/>
    </source>
</evidence>
<dbReference type="Proteomes" id="UP000190027">
    <property type="component" value="Unassembled WGS sequence"/>
</dbReference>
<dbReference type="EMBL" id="FUYC01000002">
    <property type="protein sequence ID" value="SKA73605.1"/>
    <property type="molecule type" value="Genomic_DNA"/>
</dbReference>
<reference evidence="8 9" key="1">
    <citation type="submission" date="2017-02" db="EMBL/GenBank/DDBJ databases">
        <authorList>
            <person name="Peterson S.W."/>
        </authorList>
    </citation>
    <scope>NUCLEOTIDE SEQUENCE [LARGE SCALE GENOMIC DNA]</scope>
    <source>
        <strain evidence="8 9">DSM 16080</strain>
    </source>
</reference>
<dbReference type="PANTHER" id="PTHR43124:SF3">
    <property type="entry name" value="CHLORAMPHENICOL EFFLUX PUMP RV0191"/>
    <property type="match status" value="1"/>
</dbReference>
<accession>A0A1T4W9D9</accession>
<dbReference type="InterPro" id="IPR001958">
    <property type="entry name" value="Tet-R_TetA/multi-R_MdtG-like"/>
</dbReference>
<comment type="subcellular location">
    <subcellularLocation>
        <location evidence="1">Cell membrane</location>
        <topology evidence="1">Multi-pass membrane protein</topology>
    </subcellularLocation>
</comment>
<feature type="domain" description="Major facilitator superfamily (MFS) profile" evidence="7">
    <location>
        <begin position="9"/>
        <end position="387"/>
    </location>
</feature>
<feature type="transmembrane region" description="Helical" evidence="6">
    <location>
        <begin position="276"/>
        <end position="294"/>
    </location>
</feature>
<feature type="transmembrane region" description="Helical" evidence="6">
    <location>
        <begin position="300"/>
        <end position="322"/>
    </location>
</feature>
<keyword evidence="9" id="KW-1185">Reference proteome</keyword>
<dbReference type="InterPro" id="IPR050189">
    <property type="entry name" value="MFS_Efflux_Transporters"/>
</dbReference>
<evidence type="ECO:0000256" key="2">
    <source>
        <dbReference type="ARBA" id="ARBA00022475"/>
    </source>
</evidence>
<dbReference type="InterPro" id="IPR020846">
    <property type="entry name" value="MFS_dom"/>
</dbReference>